<evidence type="ECO:0000313" key="1">
    <source>
        <dbReference type="EMBL" id="MBM9617162.1"/>
    </source>
</evidence>
<accession>A0ABS2UHL1</accession>
<proteinExistence type="predicted"/>
<comment type="caution">
    <text evidence="1">The sequence shown here is derived from an EMBL/GenBank/DDBJ whole genome shotgun (WGS) entry which is preliminary data.</text>
</comment>
<dbReference type="Proteomes" id="UP000664109">
    <property type="component" value="Unassembled WGS sequence"/>
</dbReference>
<reference evidence="1 2" key="1">
    <citation type="journal article" date="2016" name="Arch. Microbiol.">
        <title>Streptomyces zhihengii sp. nov., isolated from rhizospheric soil of Psammosilene tunicoides.</title>
        <authorList>
            <person name="Huang M.J."/>
            <person name="Fei J.J."/>
            <person name="Salam N."/>
            <person name="Kim C.J."/>
            <person name="Hozzein W.N."/>
            <person name="Xiao M."/>
            <person name="Huang H.Q."/>
            <person name="Li W.J."/>
        </authorList>
    </citation>
    <scope>NUCLEOTIDE SEQUENCE [LARGE SCALE GENOMIC DNA]</scope>
    <source>
        <strain evidence="1 2">YIM T102</strain>
    </source>
</reference>
<dbReference type="Gene3D" id="2.60.34.30">
    <property type="entry name" value="Competence, DNA-entry nuclease inhibitor, ComJ"/>
    <property type="match status" value="1"/>
</dbReference>
<gene>
    <name evidence="1" type="ORF">JE024_00160</name>
</gene>
<name>A0ABS2UHL1_9ACTN</name>
<keyword evidence="2" id="KW-1185">Reference proteome</keyword>
<organism evidence="1 2">
    <name type="scientific">Streptomyces zhihengii</name>
    <dbReference type="NCBI Taxonomy" id="1818004"/>
    <lineage>
        <taxon>Bacteria</taxon>
        <taxon>Bacillati</taxon>
        <taxon>Actinomycetota</taxon>
        <taxon>Actinomycetes</taxon>
        <taxon>Kitasatosporales</taxon>
        <taxon>Streptomycetaceae</taxon>
        <taxon>Streptomyces</taxon>
    </lineage>
</organism>
<sequence length="166" mass="18312">MGGVVTNLELFADHYQIHVLDDDSEGDLSVVWTDRAFLDGLGVAEDGLAICTDTNMIVDVGVEVLAQEPDDDSDDYDHVVEASVNLVSGRMVVLGCTDYLPDAARIDVPAGWTRVRVSRRNLAAAVFPDRDCEDEPEAVLEDIRLQAWPAPCSPPRAYKRWIRPDT</sequence>
<dbReference type="InterPro" id="IPR038691">
    <property type="entry name" value="ComJ_sf"/>
</dbReference>
<evidence type="ECO:0000313" key="2">
    <source>
        <dbReference type="Proteomes" id="UP000664109"/>
    </source>
</evidence>
<protein>
    <submittedName>
        <fullName evidence="1">Uncharacterized protein</fullName>
    </submittedName>
</protein>
<dbReference type="EMBL" id="JAFEJA010000001">
    <property type="protein sequence ID" value="MBM9617162.1"/>
    <property type="molecule type" value="Genomic_DNA"/>
</dbReference>